<feature type="region of interest" description="Disordered" evidence="1">
    <location>
        <begin position="48"/>
        <end position="71"/>
    </location>
</feature>
<dbReference type="Proteomes" id="UP000634136">
    <property type="component" value="Unassembled WGS sequence"/>
</dbReference>
<organism evidence="3 4">
    <name type="scientific">Senna tora</name>
    <dbReference type="NCBI Taxonomy" id="362788"/>
    <lineage>
        <taxon>Eukaryota</taxon>
        <taxon>Viridiplantae</taxon>
        <taxon>Streptophyta</taxon>
        <taxon>Embryophyta</taxon>
        <taxon>Tracheophyta</taxon>
        <taxon>Spermatophyta</taxon>
        <taxon>Magnoliopsida</taxon>
        <taxon>eudicotyledons</taxon>
        <taxon>Gunneridae</taxon>
        <taxon>Pentapetalae</taxon>
        <taxon>rosids</taxon>
        <taxon>fabids</taxon>
        <taxon>Fabales</taxon>
        <taxon>Fabaceae</taxon>
        <taxon>Caesalpinioideae</taxon>
        <taxon>Cassia clade</taxon>
        <taxon>Senna</taxon>
    </lineage>
</organism>
<dbReference type="AlphaFoldDB" id="A0A834SLG8"/>
<gene>
    <name evidence="3" type="ORF">G2W53_043591</name>
</gene>
<evidence type="ECO:0000313" key="3">
    <source>
        <dbReference type="EMBL" id="KAF7804480.1"/>
    </source>
</evidence>
<comment type="caution">
    <text evidence="3">The sequence shown here is derived from an EMBL/GenBank/DDBJ whole genome shotgun (WGS) entry which is preliminary data.</text>
</comment>
<keyword evidence="4" id="KW-1185">Reference proteome</keyword>
<evidence type="ECO:0000256" key="2">
    <source>
        <dbReference type="SAM" id="Phobius"/>
    </source>
</evidence>
<dbReference type="OrthoDB" id="1932094at2759"/>
<evidence type="ECO:0000256" key="1">
    <source>
        <dbReference type="SAM" id="MobiDB-lite"/>
    </source>
</evidence>
<proteinExistence type="predicted"/>
<keyword evidence="2 3" id="KW-0812">Transmembrane</keyword>
<feature type="transmembrane region" description="Helical" evidence="2">
    <location>
        <begin position="12"/>
        <end position="30"/>
    </location>
</feature>
<accession>A0A834SLG8</accession>
<evidence type="ECO:0000313" key="4">
    <source>
        <dbReference type="Proteomes" id="UP000634136"/>
    </source>
</evidence>
<protein>
    <submittedName>
        <fullName evidence="3">Putative transmembrane protein</fullName>
    </submittedName>
</protein>
<reference evidence="3" key="1">
    <citation type="submission" date="2020-09" db="EMBL/GenBank/DDBJ databases">
        <title>Genome-Enabled Discovery of Anthraquinone Biosynthesis in Senna tora.</title>
        <authorList>
            <person name="Kang S.-H."/>
            <person name="Pandey R.P."/>
            <person name="Lee C.-M."/>
            <person name="Sim J.-S."/>
            <person name="Jeong J.-T."/>
            <person name="Choi B.-S."/>
            <person name="Jung M."/>
            <person name="Ginzburg D."/>
            <person name="Zhao K."/>
            <person name="Won S.Y."/>
            <person name="Oh T.-J."/>
            <person name="Yu Y."/>
            <person name="Kim N.-H."/>
            <person name="Lee O.R."/>
            <person name="Lee T.-H."/>
            <person name="Bashyal P."/>
            <person name="Kim T.-S."/>
            <person name="Lee W.-H."/>
            <person name="Kawkins C."/>
            <person name="Kim C.-K."/>
            <person name="Kim J.S."/>
            <person name="Ahn B.O."/>
            <person name="Rhee S.Y."/>
            <person name="Sohng J.K."/>
        </authorList>
    </citation>
    <scope>NUCLEOTIDE SEQUENCE</scope>
    <source>
        <tissue evidence="3">Leaf</tissue>
    </source>
</reference>
<dbReference type="EMBL" id="JAAIUW010000013">
    <property type="protein sequence ID" value="KAF7804480.1"/>
    <property type="molecule type" value="Genomic_DNA"/>
</dbReference>
<keyword evidence="2" id="KW-0472">Membrane</keyword>
<name>A0A834SLG8_9FABA</name>
<keyword evidence="2" id="KW-1133">Transmembrane helix</keyword>
<sequence>MTPSRNLSFPYMATFTTCFFLFLILSLPYFSTGRSQLLESEMYEIDYRGPETHSSTPPPDHSHATSLGQENPWMIIKMGN</sequence>